<reference evidence="2" key="2">
    <citation type="submission" date="2018-05" db="EMBL/GenBank/DDBJ databases">
        <title>OpunRS2 (Oryza punctata Reference Sequence Version 2).</title>
        <authorList>
            <person name="Zhang J."/>
            <person name="Kudrna D."/>
            <person name="Lee S."/>
            <person name="Talag J."/>
            <person name="Welchert J."/>
            <person name="Wing R.A."/>
        </authorList>
    </citation>
    <scope>NUCLEOTIDE SEQUENCE [LARGE SCALE GENOMIC DNA]</scope>
</reference>
<sequence length="137" mass="16205">MKRTQTLLNTQQLFVEAFLGKQQHNNHHKKAKHRAPKPEVISSVAFRRTASERGRGRVRQHGRRADSRDLTDRSNRGVVRKQSLRVPRGKQYEEYGGEWRRRRWRVVRRVFWSSPCRALAVWRNTLVNVVISAPNLK</sequence>
<evidence type="ECO:0000313" key="2">
    <source>
        <dbReference type="EnsemblPlants" id="OPUNC09G04480.3"/>
    </source>
</evidence>
<reference evidence="2" key="1">
    <citation type="submission" date="2015-04" db="UniProtKB">
        <authorList>
            <consortium name="EnsemblPlants"/>
        </authorList>
    </citation>
    <scope>IDENTIFICATION</scope>
</reference>
<name>A0A0E0LZN6_ORYPU</name>
<dbReference type="EnsemblPlants" id="OPUNC09G04480.3">
    <property type="protein sequence ID" value="OPUNC09G04480.3"/>
    <property type="gene ID" value="OPUNC09G04480"/>
</dbReference>
<evidence type="ECO:0000256" key="1">
    <source>
        <dbReference type="SAM" id="MobiDB-lite"/>
    </source>
</evidence>
<feature type="compositionally biased region" description="Basic and acidic residues" evidence="1">
    <location>
        <begin position="63"/>
        <end position="75"/>
    </location>
</feature>
<organism evidence="2">
    <name type="scientific">Oryza punctata</name>
    <name type="common">Red rice</name>
    <dbReference type="NCBI Taxonomy" id="4537"/>
    <lineage>
        <taxon>Eukaryota</taxon>
        <taxon>Viridiplantae</taxon>
        <taxon>Streptophyta</taxon>
        <taxon>Embryophyta</taxon>
        <taxon>Tracheophyta</taxon>
        <taxon>Spermatophyta</taxon>
        <taxon>Magnoliopsida</taxon>
        <taxon>Liliopsida</taxon>
        <taxon>Poales</taxon>
        <taxon>Poaceae</taxon>
        <taxon>BOP clade</taxon>
        <taxon>Oryzoideae</taxon>
        <taxon>Oryzeae</taxon>
        <taxon>Oryzinae</taxon>
        <taxon>Oryza</taxon>
    </lineage>
</organism>
<evidence type="ECO:0000313" key="3">
    <source>
        <dbReference type="Proteomes" id="UP000026962"/>
    </source>
</evidence>
<dbReference type="Gramene" id="OPUNC09G04480.3">
    <property type="protein sequence ID" value="OPUNC09G04480.3"/>
    <property type="gene ID" value="OPUNC09G04480"/>
</dbReference>
<keyword evidence="3" id="KW-1185">Reference proteome</keyword>
<proteinExistence type="predicted"/>
<dbReference type="HOGENOM" id="CLU_1868458_0_0_1"/>
<feature type="region of interest" description="Disordered" evidence="1">
    <location>
        <begin position="51"/>
        <end position="81"/>
    </location>
</feature>
<dbReference type="Proteomes" id="UP000026962">
    <property type="component" value="Chromosome 9"/>
</dbReference>
<protein>
    <submittedName>
        <fullName evidence="2">Uncharacterized protein</fullName>
    </submittedName>
</protein>
<dbReference type="AlphaFoldDB" id="A0A0E0LZN6"/>
<accession>A0A0E0LZN6</accession>